<accession>A0A8E7AZ31</accession>
<reference evidence="2 3" key="1">
    <citation type="submission" date="2021-05" db="EMBL/GenBank/DDBJ databases">
        <title>A novel Methanospirillum isolate from a pyrite-forming mixed culture.</title>
        <authorList>
            <person name="Bunk B."/>
            <person name="Sproer C."/>
            <person name="Spring S."/>
            <person name="Pester M."/>
        </authorList>
    </citation>
    <scope>NUCLEOTIDE SEQUENCE [LARGE SCALE GENOMIC DNA]</scope>
    <source>
        <strain evidence="2 3">J.3.6.1-F.2.7.3</strain>
    </source>
</reference>
<dbReference type="SMART" id="SM00091">
    <property type="entry name" value="PAS"/>
    <property type="match status" value="2"/>
</dbReference>
<dbReference type="Gene3D" id="3.30.450.20">
    <property type="entry name" value="PAS domain"/>
    <property type="match status" value="2"/>
</dbReference>
<dbReference type="EMBL" id="CP075546">
    <property type="protein sequence ID" value="QVV90472.1"/>
    <property type="molecule type" value="Genomic_DNA"/>
</dbReference>
<proteinExistence type="predicted"/>
<keyword evidence="3" id="KW-1185">Reference proteome</keyword>
<evidence type="ECO:0000259" key="1">
    <source>
        <dbReference type="SMART" id="SM00091"/>
    </source>
</evidence>
<dbReference type="RefSeq" id="WP_214421240.1">
    <property type="nucleotide sequence ID" value="NZ_CP075546.1"/>
</dbReference>
<name>A0A8E7AZ31_9EURY</name>
<dbReference type="Pfam" id="PF13426">
    <property type="entry name" value="PAS_9"/>
    <property type="match status" value="1"/>
</dbReference>
<organism evidence="2 3">
    <name type="scientific">Methanospirillum purgamenti</name>
    <dbReference type="NCBI Taxonomy" id="2834276"/>
    <lineage>
        <taxon>Archaea</taxon>
        <taxon>Methanobacteriati</taxon>
        <taxon>Methanobacteriota</taxon>
        <taxon>Stenosarchaea group</taxon>
        <taxon>Methanomicrobia</taxon>
        <taxon>Methanomicrobiales</taxon>
        <taxon>Methanospirillaceae</taxon>
        <taxon>Methanospirillum</taxon>
    </lineage>
</organism>
<feature type="domain" description="PAS" evidence="1">
    <location>
        <begin position="138"/>
        <end position="209"/>
    </location>
</feature>
<dbReference type="SUPFAM" id="SSF55785">
    <property type="entry name" value="PYP-like sensor domain (PAS domain)"/>
    <property type="match status" value="1"/>
</dbReference>
<dbReference type="InterPro" id="IPR000014">
    <property type="entry name" value="PAS"/>
</dbReference>
<dbReference type="NCBIfam" id="TIGR00229">
    <property type="entry name" value="sensory_box"/>
    <property type="match status" value="1"/>
</dbReference>
<dbReference type="GeneID" id="65097191"/>
<dbReference type="InterPro" id="IPR035965">
    <property type="entry name" value="PAS-like_dom_sf"/>
</dbReference>
<evidence type="ECO:0000313" key="2">
    <source>
        <dbReference type="EMBL" id="QVV90472.1"/>
    </source>
</evidence>
<dbReference type="CDD" id="cd00130">
    <property type="entry name" value="PAS"/>
    <property type="match status" value="1"/>
</dbReference>
<feature type="domain" description="PAS" evidence="1">
    <location>
        <begin position="9"/>
        <end position="75"/>
    </location>
</feature>
<gene>
    <name evidence="2" type="ORF">KHC33_08365</name>
</gene>
<dbReference type="AlphaFoldDB" id="A0A8E7AZ31"/>
<evidence type="ECO:0000313" key="3">
    <source>
        <dbReference type="Proteomes" id="UP000680656"/>
    </source>
</evidence>
<protein>
    <submittedName>
        <fullName evidence="2">PAS domain-containing protein</fullName>
    </submittedName>
</protein>
<dbReference type="KEGG" id="mrtj:KHC33_08365"/>
<sequence>MIPIESLYQIWYELTSEIEDGIIILNDSDIICHLNKGIFQLFPVNDVDYIGKKFDRFIEEVVIPVIESSDIISLEGYHLSSHNLEDKDLDIFSGPGKGHSVEFTIQKTKNSDCSWKLGYFRKITRWKKTEELLIRTEKRFKIIFENLFDSVTMYRVDETYYPGRFIETNSSAIKRLKYTQKELLTLSPADILPPEEFGKFLSFIKNFRIKPVQTGEFSEVSKDRMKIPVEITALIVKIQNEDFIIQISRDISDRVGIRQLQKNAFEQINKNIEQFAILNDRIRNPLSVILTLASFSDTPENVKISEQVEIIDSLVDELDKGFVESEKVRKYLIRYFQADT</sequence>
<dbReference type="Proteomes" id="UP000680656">
    <property type="component" value="Chromosome"/>
</dbReference>